<organism evidence="2 3">
    <name type="scientific">Sphingobacterium litopenaei</name>
    <dbReference type="NCBI Taxonomy" id="2763500"/>
    <lineage>
        <taxon>Bacteria</taxon>
        <taxon>Pseudomonadati</taxon>
        <taxon>Bacteroidota</taxon>
        <taxon>Sphingobacteriia</taxon>
        <taxon>Sphingobacteriales</taxon>
        <taxon>Sphingobacteriaceae</taxon>
        <taxon>Sphingobacterium</taxon>
    </lineage>
</organism>
<keyword evidence="3" id="KW-1185">Reference proteome</keyword>
<dbReference type="EMBL" id="JACOIJ010000015">
    <property type="protein sequence ID" value="MBD1429752.1"/>
    <property type="molecule type" value="Genomic_DNA"/>
</dbReference>
<feature type="signal peptide" evidence="1">
    <location>
        <begin position="1"/>
        <end position="20"/>
    </location>
</feature>
<gene>
    <name evidence="2" type="ORF">H8B04_09230</name>
</gene>
<accession>A0ABR7YEL2</accession>
<evidence type="ECO:0000313" key="2">
    <source>
        <dbReference type="EMBL" id="MBD1429752.1"/>
    </source>
</evidence>
<proteinExistence type="predicted"/>
<comment type="caution">
    <text evidence="2">The sequence shown here is derived from an EMBL/GenBank/DDBJ whole genome shotgun (WGS) entry which is preliminary data.</text>
</comment>
<evidence type="ECO:0000256" key="1">
    <source>
        <dbReference type="SAM" id="SignalP"/>
    </source>
</evidence>
<dbReference type="Proteomes" id="UP000651271">
    <property type="component" value="Unassembled WGS sequence"/>
</dbReference>
<evidence type="ECO:0000313" key="3">
    <source>
        <dbReference type="Proteomes" id="UP000651271"/>
    </source>
</evidence>
<name>A0ABR7YEL2_9SPHI</name>
<reference evidence="2 3" key="1">
    <citation type="submission" date="2020-08" db="EMBL/GenBank/DDBJ databases">
        <title>Sphingobacterium sp. DN04309 isolated from aquaculture water.</title>
        <authorList>
            <person name="Zhang M."/>
        </authorList>
    </citation>
    <scope>NUCLEOTIDE SEQUENCE [LARGE SCALE GENOMIC DNA]</scope>
    <source>
        <strain evidence="2 3">DN04309</strain>
    </source>
</reference>
<feature type="chain" id="PRO_5047405983" evidence="1">
    <location>
        <begin position="21"/>
        <end position="196"/>
    </location>
</feature>
<keyword evidence="1" id="KW-0732">Signal</keyword>
<sequence>MKKLILSAFVLLGASTVSNAQTPNPVKVKVNVNLNSFQSIEIGSGALNGGNGYDDVVTLTYANAENYRNGVSALINNQLKVTSVGTGFKVKANLSNINLTRTSSAGVETIPANEILEIEVGKNLAGVTSGRTVDVNGPEWNLSAVSSGQSSVLDQELDVKYFGRPISDSKLKQYFNNVGRQAIAYTVDVTYEVVPN</sequence>
<dbReference type="RefSeq" id="WP_190302160.1">
    <property type="nucleotide sequence ID" value="NZ_JACOIJ010000015.1"/>
</dbReference>
<protein>
    <submittedName>
        <fullName evidence="2">Uncharacterized protein</fullName>
    </submittedName>
</protein>